<keyword evidence="4" id="KW-0547">Nucleotide-binding</keyword>
<evidence type="ECO:0000256" key="4">
    <source>
        <dbReference type="ARBA" id="ARBA00022741"/>
    </source>
</evidence>
<reference evidence="8 9" key="1">
    <citation type="submission" date="2020-08" db="EMBL/GenBank/DDBJ databases">
        <title>Genomic Encyclopedia of Type Strains, Phase IV (KMG-IV): sequencing the most valuable type-strain genomes for metagenomic binning, comparative biology and taxonomic classification.</title>
        <authorList>
            <person name="Goeker M."/>
        </authorList>
    </citation>
    <scope>NUCLEOTIDE SEQUENCE [LARGE SCALE GENOMIC DNA]</scope>
    <source>
        <strain evidence="8 9">DSM 25620</strain>
    </source>
</reference>
<evidence type="ECO:0000256" key="6">
    <source>
        <dbReference type="ARBA" id="ARBA00039970"/>
    </source>
</evidence>
<sequence length="375" mass="40814">MNVTTGKQVSKELKKPATTIPALQDGASDMAHIVLDFDSNRLASALFGQFDENLAYIEQKLGVDVRSKGNQLILRGEATATAQARMALDHLYSLLQKGHDLSKSDVDGALRMAATATPVRDDQLCLPTLETKTRLSAAQISTRKKTIFARTPTQDAYMRAMERSELVFGTGPAGTGKTYLAVAHAAMLLERGLVERIVLSRPAVEAGERLGFLPGDMKEKVDPYLRPLYDALYDMIPADKVERALAAGVIEIAPLAFMRGRTLAHAAVILDEAQNTTSMQMKMFLTRLGEGSRMIVTGDPSQIDLPTGQKSGLVEALEILGDVENIVTVRFSDKDVVRHPMVAAIVRAYEKRGAAKTLKHHKVSVTEGENTPSET</sequence>
<comment type="similarity">
    <text evidence="2">Belongs to the PhoH family.</text>
</comment>
<accession>A0A7W8EPI0</accession>
<comment type="caution">
    <text evidence="8">The sequence shown here is derived from an EMBL/GenBank/DDBJ whole genome shotgun (WGS) entry which is preliminary data.</text>
</comment>
<evidence type="ECO:0000256" key="5">
    <source>
        <dbReference type="ARBA" id="ARBA00022840"/>
    </source>
</evidence>
<dbReference type="GO" id="GO:0005524">
    <property type="term" value="F:ATP binding"/>
    <property type="evidence" value="ECO:0007669"/>
    <property type="project" value="UniProtKB-KW"/>
</dbReference>
<dbReference type="AlphaFoldDB" id="A0A7W8EPI0"/>
<evidence type="ECO:0000256" key="2">
    <source>
        <dbReference type="ARBA" id="ARBA00010393"/>
    </source>
</evidence>
<comment type="subcellular location">
    <subcellularLocation>
        <location evidence="1">Cytoplasm</location>
    </subcellularLocation>
</comment>
<dbReference type="Gene3D" id="3.40.50.300">
    <property type="entry name" value="P-loop containing nucleotide triphosphate hydrolases"/>
    <property type="match status" value="1"/>
</dbReference>
<organism evidence="8 9">
    <name type="scientific">Pseudochrobactrum saccharolyticum</name>
    <dbReference type="NCBI Taxonomy" id="354352"/>
    <lineage>
        <taxon>Bacteria</taxon>
        <taxon>Pseudomonadati</taxon>
        <taxon>Pseudomonadota</taxon>
        <taxon>Alphaproteobacteria</taxon>
        <taxon>Hyphomicrobiales</taxon>
        <taxon>Brucellaceae</taxon>
        <taxon>Pseudochrobactrum</taxon>
    </lineage>
</organism>
<keyword evidence="3" id="KW-0963">Cytoplasm</keyword>
<evidence type="ECO:0000313" key="9">
    <source>
        <dbReference type="Proteomes" id="UP000531231"/>
    </source>
</evidence>
<evidence type="ECO:0000256" key="1">
    <source>
        <dbReference type="ARBA" id="ARBA00004496"/>
    </source>
</evidence>
<dbReference type="PANTHER" id="PTHR30473">
    <property type="entry name" value="PROTEIN PHOH"/>
    <property type="match status" value="1"/>
</dbReference>
<dbReference type="GO" id="GO:0005829">
    <property type="term" value="C:cytosol"/>
    <property type="evidence" value="ECO:0007669"/>
    <property type="project" value="TreeGrafter"/>
</dbReference>
<dbReference type="InterPro" id="IPR027417">
    <property type="entry name" value="P-loop_NTPase"/>
</dbReference>
<dbReference type="Pfam" id="PF02562">
    <property type="entry name" value="PhoH"/>
    <property type="match status" value="1"/>
</dbReference>
<dbReference type="Proteomes" id="UP000531231">
    <property type="component" value="Unassembled WGS sequence"/>
</dbReference>
<keyword evidence="5" id="KW-0067">ATP-binding</keyword>
<dbReference type="PANTHER" id="PTHR30473:SF1">
    <property type="entry name" value="PHOH-LIKE PROTEIN"/>
    <property type="match status" value="1"/>
</dbReference>
<evidence type="ECO:0000256" key="3">
    <source>
        <dbReference type="ARBA" id="ARBA00022490"/>
    </source>
</evidence>
<dbReference type="SUPFAM" id="SSF52540">
    <property type="entry name" value="P-loop containing nucleoside triphosphate hydrolases"/>
    <property type="match status" value="1"/>
</dbReference>
<keyword evidence="9" id="KW-1185">Reference proteome</keyword>
<name>A0A7W8EPI0_9HYPH</name>
<gene>
    <name evidence="8" type="ORF">HNQ68_000859</name>
</gene>
<proteinExistence type="inferred from homology"/>
<evidence type="ECO:0000313" key="8">
    <source>
        <dbReference type="EMBL" id="MBB5090347.1"/>
    </source>
</evidence>
<dbReference type="FunFam" id="3.40.50.300:FF:000013">
    <property type="entry name" value="PhoH family ATPase"/>
    <property type="match status" value="1"/>
</dbReference>
<feature type="domain" description="PhoH-like protein" evidence="7">
    <location>
        <begin position="147"/>
        <end position="350"/>
    </location>
</feature>
<protein>
    <recommendedName>
        <fullName evidence="6">PhoH-like protein</fullName>
    </recommendedName>
</protein>
<dbReference type="InterPro" id="IPR051451">
    <property type="entry name" value="PhoH2-like"/>
</dbReference>
<evidence type="ECO:0000259" key="7">
    <source>
        <dbReference type="Pfam" id="PF02562"/>
    </source>
</evidence>
<dbReference type="EMBL" id="JACHIL010000001">
    <property type="protein sequence ID" value="MBB5090347.1"/>
    <property type="molecule type" value="Genomic_DNA"/>
</dbReference>
<dbReference type="InterPro" id="IPR003714">
    <property type="entry name" value="PhoH"/>
</dbReference>